<organism evidence="4 5">
    <name type="scientific">Hydnum rufescens UP504</name>
    <dbReference type="NCBI Taxonomy" id="1448309"/>
    <lineage>
        <taxon>Eukaryota</taxon>
        <taxon>Fungi</taxon>
        <taxon>Dikarya</taxon>
        <taxon>Basidiomycota</taxon>
        <taxon>Agaricomycotina</taxon>
        <taxon>Agaricomycetes</taxon>
        <taxon>Cantharellales</taxon>
        <taxon>Hydnaceae</taxon>
        <taxon>Hydnum</taxon>
    </lineage>
</organism>
<comment type="caution">
    <text evidence="4">The sequence shown here is derived from an EMBL/GenBank/DDBJ whole genome shotgun (WGS) entry which is preliminary data.</text>
</comment>
<dbReference type="GO" id="GO:0004092">
    <property type="term" value="F:carnitine O-acetyltransferase activity"/>
    <property type="evidence" value="ECO:0007669"/>
    <property type="project" value="TreeGrafter"/>
</dbReference>
<name>A0A9P6AME2_9AGAM</name>
<sequence>MEQDAQLAKLIMRDLKPARLILLQPHSGLFAWPSRMRHANTSVILWMSRSYCSITERNRCESGGCLLGIHCLFNRVMSAIRLLDDLQGVREGLSDESPDTAMYDRLARHYTDWDATGHRLECIHGGIKIKIGSLTAYMPVHAVVFSSLVTKSSYEPEMTKAFLHGHTETMRTVRPESVQFTKVRRSSPTASPTYKIKGLRTACDAHVKPTRECGKGLAQDQSRDHERAMRGSANQSNNGTGPPTLFTDPGWHLLNTSILSTSNCGNPALRLFGFGPSHRMDLGLDTSSRDAISICASSKHLQTRRFLDTIAQYLQDVQPLDDAHLSAG</sequence>
<dbReference type="GO" id="GO:0005739">
    <property type="term" value="C:mitochondrion"/>
    <property type="evidence" value="ECO:0007669"/>
    <property type="project" value="TreeGrafter"/>
</dbReference>
<keyword evidence="5" id="KW-1185">Reference proteome</keyword>
<dbReference type="OrthoDB" id="240216at2759"/>
<dbReference type="PANTHER" id="PTHR22589:SF29">
    <property type="entry name" value="MITOCHONDRIAL CARNITINE O-ACETYLTRANSFERASE-RELATED"/>
    <property type="match status" value="1"/>
</dbReference>
<dbReference type="GO" id="GO:0009437">
    <property type="term" value="P:carnitine metabolic process"/>
    <property type="evidence" value="ECO:0007669"/>
    <property type="project" value="TreeGrafter"/>
</dbReference>
<evidence type="ECO:0000259" key="3">
    <source>
        <dbReference type="Pfam" id="PF00755"/>
    </source>
</evidence>
<accession>A0A9P6AME2</accession>
<dbReference type="InterPro" id="IPR023213">
    <property type="entry name" value="CAT-like_dom_sf"/>
</dbReference>
<evidence type="ECO:0000256" key="1">
    <source>
        <dbReference type="ARBA" id="ARBA00005232"/>
    </source>
</evidence>
<dbReference type="Proteomes" id="UP000886523">
    <property type="component" value="Unassembled WGS sequence"/>
</dbReference>
<dbReference type="InterPro" id="IPR000542">
    <property type="entry name" value="Carn_acyl_trans"/>
</dbReference>
<dbReference type="EMBL" id="MU129060">
    <property type="protein sequence ID" value="KAF9508376.1"/>
    <property type="molecule type" value="Genomic_DNA"/>
</dbReference>
<comment type="similarity">
    <text evidence="1">Belongs to the carnitine/choline acetyltransferase family.</text>
</comment>
<evidence type="ECO:0000256" key="2">
    <source>
        <dbReference type="SAM" id="MobiDB-lite"/>
    </source>
</evidence>
<feature type="compositionally biased region" description="Polar residues" evidence="2">
    <location>
        <begin position="232"/>
        <end position="241"/>
    </location>
</feature>
<proteinExistence type="inferred from homology"/>
<dbReference type="Pfam" id="PF00755">
    <property type="entry name" value="Carn_acyltransf"/>
    <property type="match status" value="1"/>
</dbReference>
<feature type="region of interest" description="Disordered" evidence="2">
    <location>
        <begin position="212"/>
        <end position="245"/>
    </location>
</feature>
<dbReference type="AlphaFoldDB" id="A0A9P6AME2"/>
<feature type="domain" description="Choline/carnitine acyltransferase" evidence="3">
    <location>
        <begin position="151"/>
        <end position="311"/>
    </location>
</feature>
<dbReference type="SUPFAM" id="SSF52777">
    <property type="entry name" value="CoA-dependent acyltransferases"/>
    <property type="match status" value="1"/>
</dbReference>
<dbReference type="PANTHER" id="PTHR22589">
    <property type="entry name" value="CARNITINE O-ACYLTRANSFERASE"/>
    <property type="match status" value="1"/>
</dbReference>
<evidence type="ECO:0000313" key="5">
    <source>
        <dbReference type="Proteomes" id="UP000886523"/>
    </source>
</evidence>
<protein>
    <recommendedName>
        <fullName evidence="3">Choline/carnitine acyltransferase domain-containing protein</fullName>
    </recommendedName>
</protein>
<evidence type="ECO:0000313" key="4">
    <source>
        <dbReference type="EMBL" id="KAF9508376.1"/>
    </source>
</evidence>
<gene>
    <name evidence="4" type="ORF">BS47DRAFT_1397852</name>
</gene>
<dbReference type="Gene3D" id="3.30.559.10">
    <property type="entry name" value="Chloramphenicol acetyltransferase-like domain"/>
    <property type="match status" value="1"/>
</dbReference>
<reference evidence="4" key="1">
    <citation type="journal article" date="2020" name="Nat. Commun.">
        <title>Large-scale genome sequencing of mycorrhizal fungi provides insights into the early evolution of symbiotic traits.</title>
        <authorList>
            <person name="Miyauchi S."/>
            <person name="Kiss E."/>
            <person name="Kuo A."/>
            <person name="Drula E."/>
            <person name="Kohler A."/>
            <person name="Sanchez-Garcia M."/>
            <person name="Morin E."/>
            <person name="Andreopoulos B."/>
            <person name="Barry K.W."/>
            <person name="Bonito G."/>
            <person name="Buee M."/>
            <person name="Carver A."/>
            <person name="Chen C."/>
            <person name="Cichocki N."/>
            <person name="Clum A."/>
            <person name="Culley D."/>
            <person name="Crous P.W."/>
            <person name="Fauchery L."/>
            <person name="Girlanda M."/>
            <person name="Hayes R.D."/>
            <person name="Keri Z."/>
            <person name="LaButti K."/>
            <person name="Lipzen A."/>
            <person name="Lombard V."/>
            <person name="Magnuson J."/>
            <person name="Maillard F."/>
            <person name="Murat C."/>
            <person name="Nolan M."/>
            <person name="Ohm R.A."/>
            <person name="Pangilinan J."/>
            <person name="Pereira M.F."/>
            <person name="Perotto S."/>
            <person name="Peter M."/>
            <person name="Pfister S."/>
            <person name="Riley R."/>
            <person name="Sitrit Y."/>
            <person name="Stielow J.B."/>
            <person name="Szollosi G."/>
            <person name="Zifcakova L."/>
            <person name="Stursova M."/>
            <person name="Spatafora J.W."/>
            <person name="Tedersoo L."/>
            <person name="Vaario L.M."/>
            <person name="Yamada A."/>
            <person name="Yan M."/>
            <person name="Wang P."/>
            <person name="Xu J."/>
            <person name="Bruns T."/>
            <person name="Baldrian P."/>
            <person name="Vilgalys R."/>
            <person name="Dunand C."/>
            <person name="Henrissat B."/>
            <person name="Grigoriev I.V."/>
            <person name="Hibbett D."/>
            <person name="Nagy L.G."/>
            <person name="Martin F.M."/>
        </authorList>
    </citation>
    <scope>NUCLEOTIDE SEQUENCE</scope>
    <source>
        <strain evidence="4">UP504</strain>
    </source>
</reference>
<dbReference type="InterPro" id="IPR039551">
    <property type="entry name" value="Cho/carn_acyl_trans"/>
</dbReference>